<reference evidence="1" key="1">
    <citation type="submission" date="2020-07" db="EMBL/GenBank/DDBJ databases">
        <authorList>
            <person name="Nieuwenhuis M."/>
            <person name="Van De Peppel L.J.J."/>
        </authorList>
    </citation>
    <scope>NUCLEOTIDE SEQUENCE</scope>
    <source>
        <strain evidence="1">AP01</strain>
        <tissue evidence="1">Mycelium</tissue>
    </source>
</reference>
<dbReference type="EMBL" id="JABCKV010000158">
    <property type="protein sequence ID" value="KAG5642777.1"/>
    <property type="molecule type" value="Genomic_DNA"/>
</dbReference>
<proteinExistence type="predicted"/>
<organism evidence="1 2">
    <name type="scientific">Asterophora parasitica</name>
    <dbReference type="NCBI Taxonomy" id="117018"/>
    <lineage>
        <taxon>Eukaryota</taxon>
        <taxon>Fungi</taxon>
        <taxon>Dikarya</taxon>
        <taxon>Basidiomycota</taxon>
        <taxon>Agaricomycotina</taxon>
        <taxon>Agaricomycetes</taxon>
        <taxon>Agaricomycetidae</taxon>
        <taxon>Agaricales</taxon>
        <taxon>Tricholomatineae</taxon>
        <taxon>Lyophyllaceae</taxon>
        <taxon>Asterophora</taxon>
    </lineage>
</organism>
<evidence type="ECO:0000313" key="2">
    <source>
        <dbReference type="Proteomes" id="UP000775547"/>
    </source>
</evidence>
<reference evidence="1" key="2">
    <citation type="submission" date="2021-10" db="EMBL/GenBank/DDBJ databases">
        <title>Phylogenomics reveals ancestral predisposition of the termite-cultivated fungus Termitomyces towards a domesticated lifestyle.</title>
        <authorList>
            <person name="Auxier B."/>
            <person name="Grum-Grzhimaylo A."/>
            <person name="Cardenas M.E."/>
            <person name="Lodge J.D."/>
            <person name="Laessoe T."/>
            <person name="Pedersen O."/>
            <person name="Smith M.E."/>
            <person name="Kuyper T.W."/>
            <person name="Franco-Molano E.A."/>
            <person name="Baroni T.J."/>
            <person name="Aanen D.K."/>
        </authorList>
    </citation>
    <scope>NUCLEOTIDE SEQUENCE</scope>
    <source>
        <strain evidence="1">AP01</strain>
        <tissue evidence="1">Mycelium</tissue>
    </source>
</reference>
<dbReference type="OrthoDB" id="654211at2759"/>
<sequence length="120" mass="13824">MLRIHIDEHVKAGMKQPAGRKCANRNMNTKKTPYHTFGNANALRRHVKAHIDGWYSFCTGCDAKFERGVLVIRKEHDDMYRKANNKENEIEKLRVNDGNGQPAVQPVLLYAYTLTEPRSK</sequence>
<evidence type="ECO:0000313" key="1">
    <source>
        <dbReference type="EMBL" id="KAG5642777.1"/>
    </source>
</evidence>
<comment type="caution">
    <text evidence="1">The sequence shown here is derived from an EMBL/GenBank/DDBJ whole genome shotgun (WGS) entry which is preliminary data.</text>
</comment>
<protein>
    <submittedName>
        <fullName evidence="1">Uncharacterized protein</fullName>
    </submittedName>
</protein>
<gene>
    <name evidence="1" type="ORF">DXG03_002122</name>
</gene>
<keyword evidence="2" id="KW-1185">Reference proteome</keyword>
<dbReference type="AlphaFoldDB" id="A0A9P7G949"/>
<name>A0A9P7G949_9AGAR</name>
<dbReference type="Proteomes" id="UP000775547">
    <property type="component" value="Unassembled WGS sequence"/>
</dbReference>
<accession>A0A9P7G949</accession>